<gene>
    <name evidence="1" type="primary">tagF</name>
    <name evidence="1" type="ORF">JHX87_12045</name>
</gene>
<proteinExistence type="predicted"/>
<dbReference type="Proteomes" id="UP001219349">
    <property type="component" value="Chromosome"/>
</dbReference>
<protein>
    <submittedName>
        <fullName evidence="1">Type VI secretion system-associated protein TagF</fullName>
    </submittedName>
</protein>
<dbReference type="InterPro" id="IPR036457">
    <property type="entry name" value="PPM-type-like_dom_sf"/>
</dbReference>
<dbReference type="Gene3D" id="3.40.1730.10">
    <property type="entry name" value="pa0076 domain"/>
    <property type="match status" value="1"/>
</dbReference>
<dbReference type="InterPro" id="IPR038225">
    <property type="entry name" value="TagF_sf"/>
</dbReference>
<dbReference type="NCBIfam" id="TIGR03373">
    <property type="entry name" value="VI_minor_4"/>
    <property type="match status" value="1"/>
</dbReference>
<dbReference type="RefSeq" id="WP_271883933.1">
    <property type="nucleotide sequence ID" value="NZ_CP067136.1"/>
</dbReference>
<dbReference type="EMBL" id="CP067136">
    <property type="protein sequence ID" value="WCR06221.1"/>
    <property type="molecule type" value="Genomic_DNA"/>
</dbReference>
<evidence type="ECO:0000313" key="1">
    <source>
        <dbReference type="EMBL" id="WCR06221.1"/>
    </source>
</evidence>
<reference evidence="1 2" key="1">
    <citation type="submission" date="2021-01" db="EMBL/GenBank/DDBJ databases">
        <title>Biogeographic distribution of Paracoccus.</title>
        <authorList>
            <person name="Hollensteiner J."/>
            <person name="Leineberger J."/>
            <person name="Brinkhoff T."/>
            <person name="Daniel R."/>
        </authorList>
    </citation>
    <scope>NUCLEOTIDE SEQUENCE [LARGE SCALE GENOMIC DNA]</scope>
    <source>
        <strain evidence="1 2">KCTC 22803</strain>
    </source>
</reference>
<dbReference type="SUPFAM" id="SSF81606">
    <property type="entry name" value="PP2C-like"/>
    <property type="match status" value="1"/>
</dbReference>
<accession>A0ABY7SHD7</accession>
<sequence>MSQPGDQIKSGYFGKVPSQGDFVTRGLGHVLADRFDGWLRQCVRHSQSRMGRDWLQAFLVAPIWRFAIGPGLFGPDAIMGVMMPSVDRAGRYFPFVIVATLPQRRIGPAALSRLSPWYDAAEELALATLDPAFTLSQVDDQIAGLRLPGSMLPEGDDTTGTLWWTAQGNAPEVVLSHMPEPEDFDRLFLTEIQPVPDGTAPSLPARAPLRALIGSDIRNTTRRLLPADRVAVNGDGQAISLVNGLGEARGMSSALQLTVDCLCRIDDPMSMNDLVAGAKGHLGTANSLLMTRRAATGESYAISFATLLIQGHLFSVLWAGNTRGYLLRDGALSLLTRDHLDRRLTGILTRSLGIAKQMVPDIFAGEARPGDRFLLCSGSLAAVLSDQDIGTVLHQAASPEEAARALTQDAAIAGAQASLSAVAAFIT</sequence>
<dbReference type="Pfam" id="PF09867">
    <property type="entry name" value="TagF_N"/>
    <property type="match status" value="1"/>
</dbReference>
<organism evidence="1 2">
    <name type="scientific">Paracoccus fistulariae</name>
    <dbReference type="NCBI Taxonomy" id="658446"/>
    <lineage>
        <taxon>Bacteria</taxon>
        <taxon>Pseudomonadati</taxon>
        <taxon>Pseudomonadota</taxon>
        <taxon>Alphaproteobacteria</taxon>
        <taxon>Rhodobacterales</taxon>
        <taxon>Paracoccaceae</taxon>
        <taxon>Paracoccus</taxon>
    </lineage>
</organism>
<dbReference type="Gene3D" id="3.60.40.10">
    <property type="entry name" value="PPM-type phosphatase domain"/>
    <property type="match status" value="1"/>
</dbReference>
<name>A0ABY7SHD7_9RHOB</name>
<evidence type="ECO:0000313" key="2">
    <source>
        <dbReference type="Proteomes" id="UP001219349"/>
    </source>
</evidence>
<dbReference type="InterPro" id="IPR017748">
    <property type="entry name" value="TagF"/>
</dbReference>
<keyword evidence="2" id="KW-1185">Reference proteome</keyword>